<dbReference type="Proteomes" id="UP000215405">
    <property type="component" value="Unassembled WGS sequence"/>
</dbReference>
<evidence type="ECO:0000313" key="3">
    <source>
        <dbReference type="Proteomes" id="UP000215405"/>
    </source>
</evidence>
<dbReference type="EMBL" id="NBYO01000003">
    <property type="protein sequence ID" value="OXS99370.1"/>
    <property type="molecule type" value="Genomic_DNA"/>
</dbReference>
<dbReference type="RefSeq" id="WP_094078147.1">
    <property type="nucleotide sequence ID" value="NZ_NBYO01000003.1"/>
</dbReference>
<dbReference type="PANTHER" id="PTHR43194:SF2">
    <property type="entry name" value="PEROXISOMAL MEMBRANE PROTEIN LPX1"/>
    <property type="match status" value="1"/>
</dbReference>
<dbReference type="InterPro" id="IPR000073">
    <property type="entry name" value="AB_hydrolase_1"/>
</dbReference>
<dbReference type="PANTHER" id="PTHR43194">
    <property type="entry name" value="HYDROLASE ALPHA/BETA FOLD FAMILY"/>
    <property type="match status" value="1"/>
</dbReference>
<organism evidence="2 3">
    <name type="scientific">Notoacmeibacter marinus</name>
    <dbReference type="NCBI Taxonomy" id="1876515"/>
    <lineage>
        <taxon>Bacteria</taxon>
        <taxon>Pseudomonadati</taxon>
        <taxon>Pseudomonadota</taxon>
        <taxon>Alphaproteobacteria</taxon>
        <taxon>Hyphomicrobiales</taxon>
        <taxon>Notoacmeibacteraceae</taxon>
        <taxon>Notoacmeibacter</taxon>
    </lineage>
</organism>
<gene>
    <name evidence="2" type="ORF">B7H23_14500</name>
</gene>
<dbReference type="Pfam" id="PF00561">
    <property type="entry name" value="Abhydrolase_1"/>
    <property type="match status" value="1"/>
</dbReference>
<protein>
    <recommendedName>
        <fullName evidence="1">AB hydrolase-1 domain-containing protein</fullName>
    </recommendedName>
</protein>
<name>A0A231UU65_9HYPH</name>
<dbReference type="Gene3D" id="3.40.50.1820">
    <property type="entry name" value="alpha/beta hydrolase"/>
    <property type="match status" value="1"/>
</dbReference>
<accession>A0A231UU65</accession>
<feature type="domain" description="AB hydrolase-1" evidence="1">
    <location>
        <begin position="38"/>
        <end position="281"/>
    </location>
</feature>
<dbReference type="SUPFAM" id="SSF53474">
    <property type="entry name" value="alpha/beta-Hydrolases"/>
    <property type="match status" value="1"/>
</dbReference>
<proteinExistence type="predicted"/>
<evidence type="ECO:0000259" key="1">
    <source>
        <dbReference type="Pfam" id="PF00561"/>
    </source>
</evidence>
<keyword evidence="3" id="KW-1185">Reference proteome</keyword>
<dbReference type="InterPro" id="IPR050228">
    <property type="entry name" value="Carboxylesterase_BioH"/>
</dbReference>
<dbReference type="InterPro" id="IPR029058">
    <property type="entry name" value="AB_hydrolase_fold"/>
</dbReference>
<comment type="caution">
    <text evidence="2">The sequence shown here is derived from an EMBL/GenBank/DDBJ whole genome shotgun (WGS) entry which is preliminary data.</text>
</comment>
<dbReference type="AlphaFoldDB" id="A0A231UU65"/>
<evidence type="ECO:0000313" key="2">
    <source>
        <dbReference type="EMBL" id="OXS99370.1"/>
    </source>
</evidence>
<sequence>MIDDEALGHEGEVRRFGAPDGTEIAVRIFGAPVPGRLPVVCLPGLTRNSRDFTALAKILMETGEGRQIFAFDFRGRGLSRPSENWEDYNIIVEAGDVLAGMTALGLPDALFIGTSRGGMVMHVLAAMRPTAMVAGVLNDVGPVIGLKGLAHIKNYLSRAGREVDEDAVLPGMRKALGDAFSAVPDDDFRRFGLAGMRWTEDDKLVSDFDLDLLKTLEAWEPGKPLPPLWDQFESLAAMPLMVIRGGNSELLEATTLEQMQEADPDMTTITVSGQGHPVLLETGDLPQRIAAFFDEAETRHNETVGAL</sequence>
<reference evidence="3" key="1">
    <citation type="journal article" date="2017" name="Int. J. Syst. Evol. Microbiol.">
        <title>Notoacmeibacter marinus gen. nov., sp. nov., isolated from the gut of a limpet and proposal of Notoacmeibacteraceae fam. nov. in the order Rhizobiales of the class Alphaproteobacteria.</title>
        <authorList>
            <person name="Huang Z."/>
            <person name="Guo F."/>
            <person name="Lai Q."/>
        </authorList>
    </citation>
    <scope>NUCLEOTIDE SEQUENCE [LARGE SCALE GENOMIC DNA]</scope>
    <source>
        <strain evidence="3">XMTR2A4</strain>
    </source>
</reference>